<proteinExistence type="inferred from homology"/>
<dbReference type="RefSeq" id="XP_022482648.1">
    <property type="nucleotide sequence ID" value="XM_022637489.1"/>
</dbReference>
<dbReference type="InterPro" id="IPR036291">
    <property type="entry name" value="NAD(P)-bd_dom_sf"/>
</dbReference>
<keyword evidence="5" id="KW-1185">Reference proteome</keyword>
<evidence type="ECO:0000256" key="3">
    <source>
        <dbReference type="ARBA" id="ARBA00023002"/>
    </source>
</evidence>
<dbReference type="OrthoDB" id="47007at2759"/>
<comment type="similarity">
    <text evidence="1">Belongs to the short-chain dehydrogenases/reductases (SDR) family.</text>
</comment>
<comment type="caution">
    <text evidence="4">The sequence shown here is derived from an EMBL/GenBank/DDBJ whole genome shotgun (WGS) entry which is preliminary data.</text>
</comment>
<keyword evidence="3" id="KW-0560">Oxidoreductase</keyword>
<organism evidence="4 5">
    <name type="scientific">Penicillium arizonense</name>
    <dbReference type="NCBI Taxonomy" id="1835702"/>
    <lineage>
        <taxon>Eukaryota</taxon>
        <taxon>Fungi</taxon>
        <taxon>Dikarya</taxon>
        <taxon>Ascomycota</taxon>
        <taxon>Pezizomycotina</taxon>
        <taxon>Eurotiomycetes</taxon>
        <taxon>Eurotiomycetidae</taxon>
        <taxon>Eurotiales</taxon>
        <taxon>Aspergillaceae</taxon>
        <taxon>Penicillium</taxon>
    </lineage>
</organism>
<evidence type="ECO:0000256" key="2">
    <source>
        <dbReference type="ARBA" id="ARBA00022857"/>
    </source>
</evidence>
<dbReference type="Gene3D" id="3.40.50.720">
    <property type="entry name" value="NAD(P)-binding Rossmann-like Domain"/>
    <property type="match status" value="1"/>
</dbReference>
<dbReference type="PRINTS" id="PR00081">
    <property type="entry name" value="GDHRDH"/>
</dbReference>
<reference evidence="4 5" key="1">
    <citation type="journal article" date="2016" name="Sci. Rep.">
        <title>Penicillium arizonense, a new, genome sequenced fungal species, reveals a high chemical diversity in secreted metabolites.</title>
        <authorList>
            <person name="Grijseels S."/>
            <person name="Nielsen J.C."/>
            <person name="Randelovic M."/>
            <person name="Nielsen J."/>
            <person name="Nielsen K.F."/>
            <person name="Workman M."/>
            <person name="Frisvad J.C."/>
        </authorList>
    </citation>
    <scope>NUCLEOTIDE SEQUENCE [LARGE SCALE GENOMIC DNA]</scope>
    <source>
        <strain evidence="4 5">CBS 141311</strain>
    </source>
</reference>
<dbReference type="Pfam" id="PF13561">
    <property type="entry name" value="adh_short_C2"/>
    <property type="match status" value="1"/>
</dbReference>
<dbReference type="PANTHER" id="PTHR42760">
    <property type="entry name" value="SHORT-CHAIN DEHYDROGENASES/REDUCTASES FAMILY MEMBER"/>
    <property type="match status" value="1"/>
</dbReference>
<dbReference type="Proteomes" id="UP000177622">
    <property type="component" value="Unassembled WGS sequence"/>
</dbReference>
<dbReference type="STRING" id="1835702.A0A1F5L1V5"/>
<sequence>MHQTGKRFIVTGGCGGIGASVARYLVRQGAVVAIFDIKDKEGISLVNSLNSQSTAKSLYLHVDVSNKTEVELAVKKTAEALQGLDGLAHTAGIESRTPLETILEEEWDRVLDINLKGTFLMNQAVFPYFKENGGGVILNMGSDSGLEPLPPAAHYSSSKGGVHTFTRAASVEWGKYNIRVNALLPLASTPMVDQYLNRLTEKELEQQKAYLAARIPLGGGLGDPDTDVTPMVAFLLSDASRFVTGQLICVNGGFCAVR</sequence>
<dbReference type="FunFam" id="3.40.50.720:FF:000084">
    <property type="entry name" value="Short-chain dehydrogenase reductase"/>
    <property type="match status" value="1"/>
</dbReference>
<dbReference type="EMBL" id="LXJU01000056">
    <property type="protein sequence ID" value="OGE47185.1"/>
    <property type="molecule type" value="Genomic_DNA"/>
</dbReference>
<dbReference type="PANTHER" id="PTHR42760:SF133">
    <property type="entry name" value="3-OXOACYL-[ACYL-CARRIER-PROTEIN] REDUCTASE"/>
    <property type="match status" value="1"/>
</dbReference>
<protein>
    <submittedName>
        <fullName evidence="4">Uncharacterized protein</fullName>
    </submittedName>
</protein>
<gene>
    <name evidence="4" type="ORF">PENARI_c056G05674</name>
</gene>
<dbReference type="AlphaFoldDB" id="A0A1F5L1V5"/>
<accession>A0A1F5L1V5</accession>
<dbReference type="CDD" id="cd05233">
    <property type="entry name" value="SDR_c"/>
    <property type="match status" value="1"/>
</dbReference>
<dbReference type="InterPro" id="IPR002347">
    <property type="entry name" value="SDR_fam"/>
</dbReference>
<dbReference type="SUPFAM" id="SSF51735">
    <property type="entry name" value="NAD(P)-binding Rossmann-fold domains"/>
    <property type="match status" value="1"/>
</dbReference>
<dbReference type="PRINTS" id="PR00080">
    <property type="entry name" value="SDRFAMILY"/>
</dbReference>
<dbReference type="GO" id="GO:0016616">
    <property type="term" value="F:oxidoreductase activity, acting on the CH-OH group of donors, NAD or NADP as acceptor"/>
    <property type="evidence" value="ECO:0007669"/>
    <property type="project" value="TreeGrafter"/>
</dbReference>
<evidence type="ECO:0000313" key="5">
    <source>
        <dbReference type="Proteomes" id="UP000177622"/>
    </source>
</evidence>
<keyword evidence="2" id="KW-0521">NADP</keyword>
<evidence type="ECO:0000256" key="1">
    <source>
        <dbReference type="ARBA" id="ARBA00006484"/>
    </source>
</evidence>
<evidence type="ECO:0000313" key="4">
    <source>
        <dbReference type="EMBL" id="OGE47185.1"/>
    </source>
</evidence>
<name>A0A1F5L1V5_PENAI</name>
<dbReference type="GeneID" id="34582223"/>
<dbReference type="InterPro" id="IPR020904">
    <property type="entry name" value="Sc_DH/Rdtase_CS"/>
</dbReference>
<dbReference type="PROSITE" id="PS00061">
    <property type="entry name" value="ADH_SHORT"/>
    <property type="match status" value="1"/>
</dbReference>